<evidence type="ECO:0000313" key="6">
    <source>
        <dbReference type="Proteomes" id="UP000294933"/>
    </source>
</evidence>
<keyword evidence="3" id="KW-0269">Exonuclease</keyword>
<dbReference type="EMBL" id="ML170225">
    <property type="protein sequence ID" value="TDL17208.1"/>
    <property type="molecule type" value="Genomic_DNA"/>
</dbReference>
<dbReference type="GO" id="GO:0035312">
    <property type="term" value="F:5'-3' DNA exonuclease activity"/>
    <property type="evidence" value="ECO:0007669"/>
    <property type="project" value="TreeGrafter"/>
</dbReference>
<dbReference type="Gene3D" id="3.60.15.10">
    <property type="entry name" value="Ribonuclease Z/Hydroxyacylglutathione hydrolase-like"/>
    <property type="match status" value="1"/>
</dbReference>
<evidence type="ECO:0000256" key="1">
    <source>
        <dbReference type="ARBA" id="ARBA00022722"/>
    </source>
</evidence>
<evidence type="ECO:0000313" key="5">
    <source>
        <dbReference type="EMBL" id="TDL17208.1"/>
    </source>
</evidence>
<proteinExistence type="predicted"/>
<dbReference type="GO" id="GO:0006303">
    <property type="term" value="P:double-strand break repair via nonhomologous end joining"/>
    <property type="evidence" value="ECO:0007669"/>
    <property type="project" value="TreeGrafter"/>
</dbReference>
<dbReference type="VEuPathDB" id="FungiDB:BD410DRAFT_843764"/>
<reference evidence="5 6" key="1">
    <citation type="submission" date="2018-06" db="EMBL/GenBank/DDBJ databases">
        <title>A transcriptomic atlas of mushroom development highlights an independent origin of complex multicellularity.</title>
        <authorList>
            <consortium name="DOE Joint Genome Institute"/>
            <person name="Krizsan K."/>
            <person name="Almasi E."/>
            <person name="Merenyi Z."/>
            <person name="Sahu N."/>
            <person name="Viragh M."/>
            <person name="Koszo T."/>
            <person name="Mondo S."/>
            <person name="Kiss B."/>
            <person name="Balint B."/>
            <person name="Kues U."/>
            <person name="Barry K."/>
            <person name="Hegedus J.C."/>
            <person name="Henrissat B."/>
            <person name="Johnson J."/>
            <person name="Lipzen A."/>
            <person name="Ohm R."/>
            <person name="Nagy I."/>
            <person name="Pangilinan J."/>
            <person name="Yan J."/>
            <person name="Xiong Y."/>
            <person name="Grigoriev I.V."/>
            <person name="Hibbett D.S."/>
            <person name="Nagy L.G."/>
        </authorList>
    </citation>
    <scope>NUCLEOTIDE SEQUENCE [LARGE SCALE GENOMIC DNA]</scope>
    <source>
        <strain evidence="5 6">SZMC22713</strain>
    </source>
</reference>
<accession>A0A4Y7PQ07</accession>
<evidence type="ECO:0000256" key="3">
    <source>
        <dbReference type="ARBA" id="ARBA00022839"/>
    </source>
</evidence>
<feature type="compositionally biased region" description="Polar residues" evidence="4">
    <location>
        <begin position="540"/>
        <end position="551"/>
    </location>
</feature>
<dbReference type="PANTHER" id="PTHR23240">
    <property type="entry name" value="DNA CROSS-LINK REPAIR PROTEIN PSO2/SNM1-RELATED"/>
    <property type="match status" value="1"/>
</dbReference>
<dbReference type="Proteomes" id="UP000294933">
    <property type="component" value="Unassembled WGS sequence"/>
</dbReference>
<dbReference type="AlphaFoldDB" id="A0A4Y7PQ07"/>
<dbReference type="GO" id="GO:0000723">
    <property type="term" value="P:telomere maintenance"/>
    <property type="evidence" value="ECO:0007669"/>
    <property type="project" value="TreeGrafter"/>
</dbReference>
<protein>
    <recommendedName>
        <fullName evidence="7">DNA repair metallo-beta-lactamase domain-containing protein</fullName>
    </recommendedName>
</protein>
<dbReference type="SUPFAM" id="SSF56281">
    <property type="entry name" value="Metallo-hydrolase/oxidoreductase"/>
    <property type="match status" value="1"/>
</dbReference>
<dbReference type="PANTHER" id="PTHR23240:SF8">
    <property type="entry name" value="PROTEIN ARTEMIS"/>
    <property type="match status" value="1"/>
</dbReference>
<organism evidence="5 6">
    <name type="scientific">Rickenella mellea</name>
    <dbReference type="NCBI Taxonomy" id="50990"/>
    <lineage>
        <taxon>Eukaryota</taxon>
        <taxon>Fungi</taxon>
        <taxon>Dikarya</taxon>
        <taxon>Basidiomycota</taxon>
        <taxon>Agaricomycotina</taxon>
        <taxon>Agaricomycetes</taxon>
        <taxon>Hymenochaetales</taxon>
        <taxon>Rickenellaceae</taxon>
        <taxon>Rickenella</taxon>
    </lineage>
</organism>
<evidence type="ECO:0000256" key="2">
    <source>
        <dbReference type="ARBA" id="ARBA00022801"/>
    </source>
</evidence>
<feature type="region of interest" description="Disordered" evidence="4">
    <location>
        <begin position="526"/>
        <end position="551"/>
    </location>
</feature>
<feature type="compositionally biased region" description="Polar residues" evidence="4">
    <location>
        <begin position="658"/>
        <end position="696"/>
    </location>
</feature>
<name>A0A4Y7PQ07_9AGAM</name>
<dbReference type="GO" id="GO:0003684">
    <property type="term" value="F:damaged DNA binding"/>
    <property type="evidence" value="ECO:0007669"/>
    <property type="project" value="TreeGrafter"/>
</dbReference>
<gene>
    <name evidence="5" type="ORF">BD410DRAFT_843764</name>
</gene>
<feature type="region of interest" description="Disordered" evidence="4">
    <location>
        <begin position="642"/>
        <end position="780"/>
    </location>
</feature>
<dbReference type="GO" id="GO:0036297">
    <property type="term" value="P:interstrand cross-link repair"/>
    <property type="evidence" value="ECO:0007669"/>
    <property type="project" value="TreeGrafter"/>
</dbReference>
<evidence type="ECO:0008006" key="7">
    <source>
        <dbReference type="Google" id="ProtNLM"/>
    </source>
</evidence>
<keyword evidence="1" id="KW-0540">Nuclease</keyword>
<dbReference type="STRING" id="50990.A0A4Y7PQ07"/>
<keyword evidence="6" id="KW-1185">Reference proteome</keyword>
<feature type="region of interest" description="Disordered" evidence="4">
    <location>
        <begin position="564"/>
        <end position="604"/>
    </location>
</feature>
<dbReference type="OrthoDB" id="5561659at2759"/>
<evidence type="ECO:0000256" key="4">
    <source>
        <dbReference type="SAM" id="MobiDB-lite"/>
    </source>
</evidence>
<keyword evidence="2" id="KW-0378">Hydrolase</keyword>
<dbReference type="InterPro" id="IPR036866">
    <property type="entry name" value="RibonucZ/Hydroxyglut_hydro"/>
</dbReference>
<sequence>MPAGTPYNSFVAPYPIRVDEFTEPKSATPALYLLTHTHSDHVTGLNAKSFGSIIVCSADAKEMLLRHESYRTRYLVEQKLQHENLRTYSHLKAETIKIQGGQLVHADTRDLLRPIPLHTPTRFELSNDDWVTITLLDANHCPGAVMFLIEGSRGAILHTGDFRAEPAFMSALYRNPYIQRYLAPRRSPTKDAAIVGTGSPTETLEAIYLDTACLLKTASVPTKEEATNGLLQLMNLLPPESRFFINSWTWGYEDVLKAISRAFSTKIHVDRYKYEIYTHLSDPFLKALVTRDSHATRFHACERFDRCKQVWYDDPAVVYVNPVNMSRAKWEMYLTETNAKLERGEILSHLLVPLARHSPLPELQEFVNAFQPKHVVPNFLEPKLKGLDWACMPTMFGPYMTPGGADTIRAEVQAAGIIDNISELNEDEVIEDVAIANLEGHHGITELAEQWGDDSGEGFEDSRTGGKVRKMFAFLPKGITLLVDRAIRDARVKALPAAYIESDHDSQSDDSQRRITAEAIFGWHNGTSVTPTSSPGTNVKSKTSSPVVPGTSTVGQFVKSAVGTYPSPPNEMRSKAPIYQPINRNGKRSMPEDDTGGSSTVLAPPIVLRPSAPMWRHPVDGSVSPPLNKPPFLDLHNILEERDATSESSRKRAKTSHDQSSPQTSSHKQIASASMTFSKHSQGSQHRGRPQSSGVTRNDGEDARAASSPTRHGSPVALKTPTAVQSRHRPSHVQSPQPKSARRIERQLEKAERQNISRKLSLARPDLVASRTTREQRTLE</sequence>
<feature type="compositionally biased region" description="Basic and acidic residues" evidence="4">
    <location>
        <begin position="742"/>
        <end position="755"/>
    </location>
</feature>
<feature type="compositionally biased region" description="Low complexity" evidence="4">
    <location>
        <begin position="526"/>
        <end position="539"/>
    </location>
</feature>